<keyword evidence="2" id="KW-1185">Reference proteome</keyword>
<organism evidence="1 2">
    <name type="scientific">Nicotiana attenuata</name>
    <name type="common">Coyote tobacco</name>
    <dbReference type="NCBI Taxonomy" id="49451"/>
    <lineage>
        <taxon>Eukaryota</taxon>
        <taxon>Viridiplantae</taxon>
        <taxon>Streptophyta</taxon>
        <taxon>Embryophyta</taxon>
        <taxon>Tracheophyta</taxon>
        <taxon>Spermatophyta</taxon>
        <taxon>Magnoliopsida</taxon>
        <taxon>eudicotyledons</taxon>
        <taxon>Gunneridae</taxon>
        <taxon>Pentapetalae</taxon>
        <taxon>asterids</taxon>
        <taxon>lamiids</taxon>
        <taxon>Solanales</taxon>
        <taxon>Solanaceae</taxon>
        <taxon>Nicotianoideae</taxon>
        <taxon>Nicotianeae</taxon>
        <taxon>Nicotiana</taxon>
    </lineage>
</organism>
<reference evidence="1" key="1">
    <citation type="submission" date="2016-11" db="EMBL/GenBank/DDBJ databases">
        <title>The genome of Nicotiana attenuata.</title>
        <authorList>
            <person name="Xu S."/>
            <person name="Brockmoeller T."/>
            <person name="Gaquerel E."/>
            <person name="Navarro A."/>
            <person name="Kuhl H."/>
            <person name="Gase K."/>
            <person name="Ling Z."/>
            <person name="Zhou W."/>
            <person name="Kreitzer C."/>
            <person name="Stanke M."/>
            <person name="Tang H."/>
            <person name="Lyons E."/>
            <person name="Pandey P."/>
            <person name="Pandey S.P."/>
            <person name="Timmermann B."/>
            <person name="Baldwin I.T."/>
        </authorList>
    </citation>
    <scope>NUCLEOTIDE SEQUENCE [LARGE SCALE GENOMIC DNA]</scope>
    <source>
        <strain evidence="1">UT</strain>
    </source>
</reference>
<sequence length="141" mass="16431">MAVCSSIALLQERFKQLERVKEMRQEKELLKILSASIGSDRSFEFDNHHQCERILSHSYDQYHHHHPITMEMHNNIDHHHLQPLNNDKCFSLQNPKSSSDQVSLSLWPETNSQTMNKSRVSSLTEIKFDGSYSDVDTSLHL</sequence>
<dbReference type="AlphaFoldDB" id="A0A1J6JXB3"/>
<accession>A0A1J6JXB3</accession>
<proteinExistence type="predicted"/>
<dbReference type="Gramene" id="OIT21758">
    <property type="protein sequence ID" value="OIT21758"/>
    <property type="gene ID" value="A4A49_34570"/>
</dbReference>
<evidence type="ECO:0000313" key="1">
    <source>
        <dbReference type="EMBL" id="OIT21758.1"/>
    </source>
</evidence>
<comment type="caution">
    <text evidence="1">The sequence shown here is derived from an EMBL/GenBank/DDBJ whole genome shotgun (WGS) entry which is preliminary data.</text>
</comment>
<protein>
    <submittedName>
        <fullName evidence="1">Uncharacterized protein</fullName>
    </submittedName>
</protein>
<dbReference type="PANTHER" id="PTHR34570">
    <property type="entry name" value="OS03G0593100 PROTEIN"/>
    <property type="match status" value="1"/>
</dbReference>
<name>A0A1J6JXB3_NICAT</name>
<dbReference type="SMR" id="A0A1J6JXB3"/>
<gene>
    <name evidence="1" type="ORF">A4A49_34570</name>
</gene>
<dbReference type="OMA" id="EKPSFCH"/>
<evidence type="ECO:0000313" key="2">
    <source>
        <dbReference type="Proteomes" id="UP000187609"/>
    </source>
</evidence>
<dbReference type="EMBL" id="MJEQ01004122">
    <property type="protein sequence ID" value="OIT21758.1"/>
    <property type="molecule type" value="Genomic_DNA"/>
</dbReference>
<dbReference type="PANTHER" id="PTHR34570:SF12">
    <property type="entry name" value="EXPRESSED PROTEIN"/>
    <property type="match status" value="1"/>
</dbReference>
<dbReference type="Proteomes" id="UP000187609">
    <property type="component" value="Unassembled WGS sequence"/>
</dbReference>